<organism evidence="1">
    <name type="scientific">Planktothricoides raciborskii GIHE-MW2</name>
    <dbReference type="NCBI Taxonomy" id="2792601"/>
    <lineage>
        <taxon>Bacteria</taxon>
        <taxon>Bacillati</taxon>
        <taxon>Cyanobacteriota</taxon>
        <taxon>Cyanophyceae</taxon>
        <taxon>Oscillatoriophycideae</taxon>
        <taxon>Oscillatoriales</taxon>
        <taxon>Oscillatoriaceae</taxon>
        <taxon>Planktothricoides</taxon>
    </lineage>
</organism>
<accession>A0AAU8JHE4</accession>
<sequence length="44" mass="5060">MIIAKIVYGNNSAVIPPEILLEFYSCWVLFLNPTCDRCDRAKQN</sequence>
<dbReference type="RefSeq" id="WP_354635888.1">
    <property type="nucleotide sequence ID" value="NZ_CP159837.1"/>
</dbReference>
<gene>
    <name evidence="1" type="ORF">ABWT76_001530</name>
</gene>
<dbReference type="AlphaFoldDB" id="A0AAU8JHE4"/>
<name>A0AAU8JHE4_9CYAN</name>
<dbReference type="EMBL" id="CP159837">
    <property type="protein sequence ID" value="XCM38670.1"/>
    <property type="molecule type" value="Genomic_DNA"/>
</dbReference>
<protein>
    <submittedName>
        <fullName evidence="1">Uncharacterized protein</fullName>
    </submittedName>
</protein>
<proteinExistence type="predicted"/>
<evidence type="ECO:0000313" key="1">
    <source>
        <dbReference type="EMBL" id="XCM38670.1"/>
    </source>
</evidence>
<reference evidence="1" key="1">
    <citation type="submission" date="2024-07" db="EMBL/GenBank/DDBJ databases">
        <authorList>
            <person name="Kim Y.J."/>
            <person name="Jeong J.Y."/>
        </authorList>
    </citation>
    <scope>NUCLEOTIDE SEQUENCE</scope>
    <source>
        <strain evidence="1">GIHE-MW2</strain>
    </source>
</reference>